<evidence type="ECO:0000256" key="4">
    <source>
        <dbReference type="ARBA" id="ARBA00031706"/>
    </source>
</evidence>
<evidence type="ECO:0000256" key="6">
    <source>
        <dbReference type="SAM" id="MobiDB-lite"/>
    </source>
</evidence>
<organism evidence="8 9">
    <name type="scientific">Gregarina niphandrodes</name>
    <name type="common">Septate eugregarine</name>
    <dbReference type="NCBI Taxonomy" id="110365"/>
    <lineage>
        <taxon>Eukaryota</taxon>
        <taxon>Sar</taxon>
        <taxon>Alveolata</taxon>
        <taxon>Apicomplexa</taxon>
        <taxon>Conoidasida</taxon>
        <taxon>Gregarinasina</taxon>
        <taxon>Eugregarinorida</taxon>
        <taxon>Gregarinidae</taxon>
        <taxon>Gregarina</taxon>
    </lineage>
</organism>
<dbReference type="RefSeq" id="XP_011134589.1">
    <property type="nucleotide sequence ID" value="XM_011136287.1"/>
</dbReference>
<dbReference type="PANTHER" id="PTHR11618:SF13">
    <property type="entry name" value="TRANSCRIPTION INITIATION FACTOR IIB"/>
    <property type="match status" value="1"/>
</dbReference>
<dbReference type="GO" id="GO:0070897">
    <property type="term" value="P:transcription preinitiation complex assembly"/>
    <property type="evidence" value="ECO:0007669"/>
    <property type="project" value="InterPro"/>
</dbReference>
<dbReference type="AlphaFoldDB" id="A0A023B889"/>
<feature type="domain" description="TFIIB-type" evidence="7">
    <location>
        <begin position="25"/>
        <end position="57"/>
    </location>
</feature>
<protein>
    <recommendedName>
        <fullName evidence="4">General transcription factor TFIIB</fullName>
    </recommendedName>
</protein>
<reference evidence="8" key="1">
    <citation type="submission" date="2013-12" db="EMBL/GenBank/DDBJ databases">
        <authorList>
            <person name="Omoto C.K."/>
            <person name="Sibley D."/>
            <person name="Venepally P."/>
            <person name="Hadjithomas M."/>
            <person name="Karamycheva S."/>
            <person name="Brunk B."/>
            <person name="Roos D."/>
            <person name="Caler E."/>
            <person name="Lorenzi H."/>
        </authorList>
    </citation>
    <scope>NUCLEOTIDE SEQUENCE</scope>
</reference>
<dbReference type="InterPro" id="IPR013137">
    <property type="entry name" value="Znf_TFIIB"/>
</dbReference>
<evidence type="ECO:0000256" key="3">
    <source>
        <dbReference type="ARBA" id="ARBA00023163"/>
    </source>
</evidence>
<evidence type="ECO:0000256" key="1">
    <source>
        <dbReference type="ARBA" id="ARBA00022737"/>
    </source>
</evidence>
<dbReference type="PRINTS" id="PR00685">
    <property type="entry name" value="TIFACTORIIB"/>
</dbReference>
<dbReference type="Pfam" id="PF08271">
    <property type="entry name" value="Zn_Ribbon_TF"/>
    <property type="match status" value="1"/>
</dbReference>
<dbReference type="GO" id="GO:0005634">
    <property type="term" value="C:nucleus"/>
    <property type="evidence" value="ECO:0007669"/>
    <property type="project" value="TreeGrafter"/>
</dbReference>
<dbReference type="GeneID" id="22912292"/>
<keyword evidence="5" id="KW-0479">Metal-binding</keyword>
<dbReference type="OMA" id="LYMACRM"/>
<dbReference type="OrthoDB" id="25790at2759"/>
<dbReference type="GO" id="GO:0017025">
    <property type="term" value="F:TBP-class protein binding"/>
    <property type="evidence" value="ECO:0007669"/>
    <property type="project" value="TreeGrafter"/>
</dbReference>
<dbReference type="EMBL" id="AFNH02000475">
    <property type="protein sequence ID" value="EZG68303.1"/>
    <property type="molecule type" value="Genomic_DNA"/>
</dbReference>
<keyword evidence="3" id="KW-0804">Transcription</keyword>
<dbReference type="PANTHER" id="PTHR11618">
    <property type="entry name" value="TRANSCRIPTION INITIATION FACTOR IIB-RELATED"/>
    <property type="match status" value="1"/>
</dbReference>
<dbReference type="GO" id="GO:0097550">
    <property type="term" value="C:transcription preinitiation complex"/>
    <property type="evidence" value="ECO:0007669"/>
    <property type="project" value="TreeGrafter"/>
</dbReference>
<dbReference type="VEuPathDB" id="CryptoDB:GNI_062710"/>
<dbReference type="SUPFAM" id="SSF57783">
    <property type="entry name" value="Zinc beta-ribbon"/>
    <property type="match status" value="1"/>
</dbReference>
<evidence type="ECO:0000259" key="7">
    <source>
        <dbReference type="PROSITE" id="PS51134"/>
    </source>
</evidence>
<feature type="region of interest" description="Disordered" evidence="6">
    <location>
        <begin position="68"/>
        <end position="88"/>
    </location>
</feature>
<dbReference type="InterPro" id="IPR000812">
    <property type="entry name" value="TFIIB"/>
</dbReference>
<dbReference type="InterPro" id="IPR036915">
    <property type="entry name" value="Cyclin-like_sf"/>
</dbReference>
<dbReference type="Proteomes" id="UP000019763">
    <property type="component" value="Unassembled WGS sequence"/>
</dbReference>
<keyword evidence="9" id="KW-1185">Reference proteome</keyword>
<evidence type="ECO:0000313" key="9">
    <source>
        <dbReference type="Proteomes" id="UP000019763"/>
    </source>
</evidence>
<accession>A0A023B889</accession>
<gene>
    <name evidence="8" type="ORF">GNI_062710</name>
</gene>
<keyword evidence="5" id="KW-0863">Zinc-finger</keyword>
<dbReference type="SUPFAM" id="SSF47954">
    <property type="entry name" value="Cyclin-like"/>
    <property type="match status" value="1"/>
</dbReference>
<keyword evidence="2" id="KW-0805">Transcription regulation</keyword>
<sequence>MSTGTVSTGAAGTIARLNVFASTKRAKQCPTCKDRSVIVYDTHSGDEICSLCGQIIESRTMSEEQEWRSFSNDGGGGVEKSRVGGPNDTWLEDSVSGTTMMGGDKKFGRLAHAHDLATGTNSGDRQLKSAFSNLRFIGDHFGFRNNLLERCREIIKDLQTTGNLKSRTGVTNMLAVVYLAARDDADPLSLKQLTSFDRAITEKDIGKAVNKIKKLLPQNRTAGATTFASKELALRFAASLMLADCVRDLAAHMCVQSEMTKVIPVSSRPHILAGAAIFLACQLYVTQIAATDLAVTAQCGLQSLVEYYGHLLNAVKTILPKGFVPRNVGGINALVRPEHVLKRASAKPAAG</sequence>
<dbReference type="Gene3D" id="1.10.472.170">
    <property type="match status" value="1"/>
</dbReference>
<evidence type="ECO:0000256" key="5">
    <source>
        <dbReference type="PROSITE-ProRule" id="PRU00469"/>
    </source>
</evidence>
<dbReference type="GO" id="GO:0008270">
    <property type="term" value="F:zinc ion binding"/>
    <property type="evidence" value="ECO:0007669"/>
    <property type="project" value="UniProtKB-KW"/>
</dbReference>
<dbReference type="GO" id="GO:0003743">
    <property type="term" value="F:translation initiation factor activity"/>
    <property type="evidence" value="ECO:0007669"/>
    <property type="project" value="UniProtKB-KW"/>
</dbReference>
<name>A0A023B889_GRENI</name>
<dbReference type="Gene3D" id="1.10.472.10">
    <property type="entry name" value="Cyclin-like"/>
    <property type="match status" value="1"/>
</dbReference>
<evidence type="ECO:0000256" key="2">
    <source>
        <dbReference type="ARBA" id="ARBA00023015"/>
    </source>
</evidence>
<dbReference type="PROSITE" id="PS51134">
    <property type="entry name" value="ZF_TFIIB"/>
    <property type="match status" value="1"/>
</dbReference>
<dbReference type="CDD" id="cd00043">
    <property type="entry name" value="CYCLIN_SF"/>
    <property type="match status" value="2"/>
</dbReference>
<comment type="caution">
    <text evidence="8">The sequence shown here is derived from an EMBL/GenBank/DDBJ whole genome shotgun (WGS) entry which is preliminary data.</text>
</comment>
<proteinExistence type="predicted"/>
<keyword evidence="5" id="KW-0862">Zinc</keyword>
<keyword evidence="1" id="KW-0677">Repeat</keyword>
<evidence type="ECO:0000313" key="8">
    <source>
        <dbReference type="EMBL" id="EZG68303.1"/>
    </source>
</evidence>
<dbReference type="eggNOG" id="KOG1597">
    <property type="taxonomic scope" value="Eukaryota"/>
</dbReference>